<dbReference type="Gene3D" id="3.90.550.10">
    <property type="entry name" value="Spore Coat Polysaccharide Biosynthesis Protein SpsA, Chain A"/>
    <property type="match status" value="1"/>
</dbReference>
<comment type="caution">
    <text evidence="2">The sequence shown here is derived from an EMBL/GenBank/DDBJ whole genome shotgun (WGS) entry which is preliminary data.</text>
</comment>
<feature type="domain" description="Glycosyltransferase 2-like" evidence="1">
    <location>
        <begin position="6"/>
        <end position="139"/>
    </location>
</feature>
<evidence type="ECO:0000313" key="3">
    <source>
        <dbReference type="Proteomes" id="UP001596161"/>
    </source>
</evidence>
<dbReference type="PANTHER" id="PTHR22916">
    <property type="entry name" value="GLYCOSYLTRANSFERASE"/>
    <property type="match status" value="1"/>
</dbReference>
<name>A0ABW0E6V8_9BACT</name>
<dbReference type="InterPro" id="IPR029044">
    <property type="entry name" value="Nucleotide-diphossugar_trans"/>
</dbReference>
<sequence>MKPTISVIMTIHNTSQYLREAIDSILFQTFTDFEFLIFNDGSTDNSAEIVRSYNDPRILFFDEPKSQSWVSLLNKGIKLARGKYIARMDSDDISLPHRFEKQVAFMDNNLQVGLCSAWLETIGPNTHISKERPIGHVAIKHQLLIANPIAHALVMIRAQVLKANNLYYNETFLAAQDTEFWGRLIHFTKFQIIPDVLYLYRMHPQQNTTLRKKIQGVNGVENKINYIKSWGVSLTELEEKYLRLLFNPCLHNVSSKEIRNIQMQIPEIINKLKTKNFDSELLIHIFNKHLQKMLLNISQYNLSYLSIFINISKTPAINTLDRFKLIVKSIINWKVNH</sequence>
<dbReference type="SUPFAM" id="SSF53448">
    <property type="entry name" value="Nucleotide-diphospho-sugar transferases"/>
    <property type="match status" value="1"/>
</dbReference>
<gene>
    <name evidence="2" type="ORF">ACFPIB_01860</name>
</gene>
<organism evidence="2 3">
    <name type="scientific">Adhaeribacter terreus</name>
    <dbReference type="NCBI Taxonomy" id="529703"/>
    <lineage>
        <taxon>Bacteria</taxon>
        <taxon>Pseudomonadati</taxon>
        <taxon>Bacteroidota</taxon>
        <taxon>Cytophagia</taxon>
        <taxon>Cytophagales</taxon>
        <taxon>Hymenobacteraceae</taxon>
        <taxon>Adhaeribacter</taxon>
    </lineage>
</organism>
<accession>A0ABW0E6V8</accession>
<dbReference type="CDD" id="cd00761">
    <property type="entry name" value="Glyco_tranf_GTA_type"/>
    <property type="match status" value="1"/>
</dbReference>
<reference evidence="3" key="1">
    <citation type="journal article" date="2019" name="Int. J. Syst. Evol. Microbiol.">
        <title>The Global Catalogue of Microorganisms (GCM) 10K type strain sequencing project: providing services to taxonomists for standard genome sequencing and annotation.</title>
        <authorList>
            <consortium name="The Broad Institute Genomics Platform"/>
            <consortium name="The Broad Institute Genome Sequencing Center for Infectious Disease"/>
            <person name="Wu L."/>
            <person name="Ma J."/>
        </authorList>
    </citation>
    <scope>NUCLEOTIDE SEQUENCE [LARGE SCALE GENOMIC DNA]</scope>
    <source>
        <strain evidence="3">KACC 12602</strain>
    </source>
</reference>
<protein>
    <submittedName>
        <fullName evidence="2">Glycosyltransferase family 2 protein</fullName>
    </submittedName>
</protein>
<evidence type="ECO:0000313" key="2">
    <source>
        <dbReference type="EMBL" id="MFC5269336.1"/>
    </source>
</evidence>
<dbReference type="Pfam" id="PF00535">
    <property type="entry name" value="Glycos_transf_2"/>
    <property type="match status" value="1"/>
</dbReference>
<dbReference type="InterPro" id="IPR001173">
    <property type="entry name" value="Glyco_trans_2-like"/>
</dbReference>
<dbReference type="RefSeq" id="WP_378015715.1">
    <property type="nucleotide sequence ID" value="NZ_JBHSKT010000001.1"/>
</dbReference>
<dbReference type="Proteomes" id="UP001596161">
    <property type="component" value="Unassembled WGS sequence"/>
</dbReference>
<evidence type="ECO:0000259" key="1">
    <source>
        <dbReference type="Pfam" id="PF00535"/>
    </source>
</evidence>
<dbReference type="PANTHER" id="PTHR22916:SF3">
    <property type="entry name" value="UDP-GLCNAC:BETAGAL BETA-1,3-N-ACETYLGLUCOSAMINYLTRANSFERASE-LIKE PROTEIN 1"/>
    <property type="match status" value="1"/>
</dbReference>
<dbReference type="EMBL" id="JBHSKT010000001">
    <property type="protein sequence ID" value="MFC5269336.1"/>
    <property type="molecule type" value="Genomic_DNA"/>
</dbReference>
<proteinExistence type="predicted"/>
<keyword evidence="3" id="KW-1185">Reference proteome</keyword>